<keyword evidence="1" id="KW-1133">Transmembrane helix</keyword>
<gene>
    <name evidence="2" type="ORF">BRCON_2014</name>
</gene>
<feature type="transmembrane region" description="Helical" evidence="1">
    <location>
        <begin position="72"/>
        <end position="105"/>
    </location>
</feature>
<feature type="transmembrane region" description="Helical" evidence="1">
    <location>
        <begin position="164"/>
        <end position="189"/>
    </location>
</feature>
<proteinExistence type="predicted"/>
<protein>
    <recommendedName>
        <fullName evidence="4">Glycosyltransferase RgtA/B/C/D-like domain-containing protein</fullName>
    </recommendedName>
</protein>
<name>A0A2Z4Y6K0_SUMC1</name>
<dbReference type="Proteomes" id="UP000262583">
    <property type="component" value="Chromosome"/>
</dbReference>
<feature type="transmembrane region" description="Helical" evidence="1">
    <location>
        <begin position="330"/>
        <end position="353"/>
    </location>
</feature>
<keyword evidence="1" id="KW-0812">Transmembrane</keyword>
<evidence type="ECO:0008006" key="4">
    <source>
        <dbReference type="Google" id="ProtNLM"/>
    </source>
</evidence>
<evidence type="ECO:0000313" key="3">
    <source>
        <dbReference type="Proteomes" id="UP000262583"/>
    </source>
</evidence>
<feature type="transmembrane region" description="Helical" evidence="1">
    <location>
        <begin position="12"/>
        <end position="34"/>
    </location>
</feature>
<dbReference type="EMBL" id="CP030759">
    <property type="protein sequence ID" value="AXA36791.1"/>
    <property type="molecule type" value="Genomic_DNA"/>
</dbReference>
<feature type="transmembrane region" description="Helical" evidence="1">
    <location>
        <begin position="111"/>
        <end position="128"/>
    </location>
</feature>
<organism evidence="2 3">
    <name type="scientific">Sumerlaea chitinivorans</name>
    <dbReference type="NCBI Taxonomy" id="2250252"/>
    <lineage>
        <taxon>Bacteria</taxon>
        <taxon>Candidatus Sumerlaeota</taxon>
        <taxon>Candidatus Sumerlaeia</taxon>
        <taxon>Candidatus Sumerlaeales</taxon>
        <taxon>Candidatus Sumerlaeaceae</taxon>
        <taxon>Candidatus Sumerlaea</taxon>
    </lineage>
</organism>
<accession>A0A2Z4Y6K0</accession>
<evidence type="ECO:0000256" key="1">
    <source>
        <dbReference type="SAM" id="Phobius"/>
    </source>
</evidence>
<keyword evidence="1" id="KW-0472">Membrane</keyword>
<feature type="transmembrane region" description="Helical" evidence="1">
    <location>
        <begin position="261"/>
        <end position="294"/>
    </location>
</feature>
<feature type="transmembrane region" description="Helical" evidence="1">
    <location>
        <begin position="201"/>
        <end position="225"/>
    </location>
</feature>
<reference evidence="2 3" key="1">
    <citation type="submission" date="2018-05" db="EMBL/GenBank/DDBJ databases">
        <title>A metagenomic window into the 2 km-deep terrestrial subsurface aquifer revealed taxonomically and functionally diverse microbial community comprising novel uncultured bacterial lineages.</title>
        <authorList>
            <person name="Kadnikov V.V."/>
            <person name="Mardanov A.V."/>
            <person name="Beletsky A.V."/>
            <person name="Banks D."/>
            <person name="Pimenov N.V."/>
            <person name="Frank Y.A."/>
            <person name="Karnachuk O.V."/>
            <person name="Ravin N.V."/>
        </authorList>
    </citation>
    <scope>NUCLEOTIDE SEQUENCE [LARGE SCALE GENOMIC DNA]</scope>
    <source>
        <strain evidence="2">BY</strain>
    </source>
</reference>
<dbReference type="KEGG" id="schv:BRCON_2014"/>
<sequence length="634" mass="71898">MRLPELRLSTQYYRQLLLFTFMILYVFILIRTAWISDDACITLRTVLNTLHGYGPTFNIDERVQAYTHPLWFFLLCISSLLVPNVFYATFALCILVSLIATVLLLLRCRQPAILAMVGLAIVLSKAFVDFSTSGLENPLIHLLLIILVSLSLRDDPSSVWRSPLFPLLFSAVYLTRQDLVLLILPLLTYHLFLLRHNIRQLVISGLIAIVPILLWSLFSLVYYGFLFPNTAYAKLSTGVPGSDLMLQGLRYFLRTISRDPLTFFILISGVVVGLAAGGVSRSLAIGSVCYLAYVLRVGGDFMEGRFFTAPFVVSLMILARHLTQFRIARLFPFAVIAFGSFGIYPNLLAGASYDKLKYGSDINDERAFYFQRMGLITWNSEQHKLPEWEVQKEPFVHIKGGGIGHYSLLCGPSVHIIDPLALTDPLLSRLPCKKWRIGHFERTLPTNYRKSVAENRNLLTDPAIKHYYDAIRSITRGPILSLQRFRDIVWVNLDLISVGNVDHYKYSYIPPSDEIPYVYNDDPRLRDVPAIGSRWDAPGNITFEDALDVRFRDPIDVEKIELSCDANDVYFILVLREDQLLLEQKVEPDNTPPSGMCHASVTLKHPCRAVTTLRIEPRIGDGRYALGHLTTSTR</sequence>
<dbReference type="AlphaFoldDB" id="A0A2Z4Y6K0"/>
<evidence type="ECO:0000313" key="2">
    <source>
        <dbReference type="EMBL" id="AXA36791.1"/>
    </source>
</evidence>